<dbReference type="Pfam" id="PF13540">
    <property type="entry name" value="RCC1_2"/>
    <property type="match status" value="2"/>
</dbReference>
<reference evidence="5 6" key="1">
    <citation type="submission" date="2024-04" db="EMBL/GenBank/DDBJ databases">
        <title>Tritrichomonas musculus Genome.</title>
        <authorList>
            <person name="Alves-Ferreira E."/>
            <person name="Grigg M."/>
            <person name="Lorenzi H."/>
            <person name="Galac M."/>
        </authorList>
    </citation>
    <scope>NUCLEOTIDE SEQUENCE [LARGE SCALE GENOMIC DNA]</scope>
    <source>
        <strain evidence="5 6">EAF2021</strain>
    </source>
</reference>
<sequence length="673" mass="75204">MLKVCGENNYNHLGSTSNNAFNFFRIINPAVESTLEASKIISYSANLNHSVVITNDKLAMGAGDNKNNLISPSLPNSPISEFMKFEIKDEEGRLWLPISAFCGRQYALLLVSSVGQDDNMNHLIYMHSEMYRKYPLFLSTGSSNPVAIYGGNFNAAAIDGNGSIIFIGKSTYENINKPLKIMNLPNEKNAVNVACCNEFIVALSSDFHVYEAAVDSLAFKEVEELKDMKIVDISGTNNHCLALSEDGRVFGRGLNFHGQLGVGNSIGKAEKFIEIESLKNCDIKAVYAGGNHSLFQSSSGKILSCGNNQCGQLIGESLMNEFSFSIIETAITEGATFCVAGSEFSAVFIGCDPSNCPNRKINEELLAKEKSSNLKDALLKSEMENERLRIENEILRKKLSLYKLNDVELYTQNEIDQLEHFKTINCDSQSNLIQVIKKQNYCLKIFETKSTPEKLNEYFSNLQKLNFLNNRNIVKTIGVCFGDTNNPPSVVHSIFPFTLKNDVKKLTKIQRVTSIFEIARAMTDVEKSGLIHSNLKPENILYDDLMHLYLTDFCTGRLIGIEKLKEKSIEFLAPELLKEKSSFDIKSDVYAFGIITYFILTGGQLPAVDFIKSGQISTEINNVSKELIFKCVAENADKRPSFLEITNFIHNNNFMLIDDINEDISKIKSFLDQ</sequence>
<keyword evidence="3" id="KW-0175">Coiled coil</keyword>
<dbReference type="Proteomes" id="UP001470230">
    <property type="component" value="Unassembled WGS sequence"/>
</dbReference>
<dbReference type="Pfam" id="PF07714">
    <property type="entry name" value="PK_Tyr_Ser-Thr"/>
    <property type="match status" value="1"/>
</dbReference>
<comment type="caution">
    <text evidence="5">The sequence shown here is derived from an EMBL/GenBank/DDBJ whole genome shotgun (WGS) entry which is preliminary data.</text>
</comment>
<feature type="repeat" description="RCC1" evidence="2">
    <location>
        <begin position="247"/>
        <end position="299"/>
    </location>
</feature>
<dbReference type="GO" id="GO:0016874">
    <property type="term" value="F:ligase activity"/>
    <property type="evidence" value="ECO:0007669"/>
    <property type="project" value="UniProtKB-KW"/>
</dbReference>
<dbReference type="SUPFAM" id="SSF50985">
    <property type="entry name" value="RCC1/BLIP-II"/>
    <property type="match status" value="1"/>
</dbReference>
<evidence type="ECO:0000313" key="5">
    <source>
        <dbReference type="EMBL" id="KAK8886449.1"/>
    </source>
</evidence>
<protein>
    <submittedName>
        <fullName evidence="5">E3 ISG15--protein ligase herc5</fullName>
    </submittedName>
</protein>
<keyword evidence="5" id="KW-0436">Ligase</keyword>
<feature type="domain" description="Protein kinase" evidence="4">
    <location>
        <begin position="418"/>
        <end position="655"/>
    </location>
</feature>
<dbReference type="InterPro" id="IPR000719">
    <property type="entry name" value="Prot_kinase_dom"/>
</dbReference>
<organism evidence="5 6">
    <name type="scientific">Tritrichomonas musculus</name>
    <dbReference type="NCBI Taxonomy" id="1915356"/>
    <lineage>
        <taxon>Eukaryota</taxon>
        <taxon>Metamonada</taxon>
        <taxon>Parabasalia</taxon>
        <taxon>Tritrichomonadida</taxon>
        <taxon>Tritrichomonadidae</taxon>
        <taxon>Tritrichomonas</taxon>
    </lineage>
</organism>
<dbReference type="PANTHER" id="PTHR22870">
    <property type="entry name" value="REGULATOR OF CHROMOSOME CONDENSATION"/>
    <property type="match status" value="1"/>
</dbReference>
<dbReference type="Gene3D" id="2.130.10.30">
    <property type="entry name" value="Regulator of chromosome condensation 1/beta-lactamase-inhibitor protein II"/>
    <property type="match status" value="2"/>
</dbReference>
<dbReference type="InterPro" id="IPR001245">
    <property type="entry name" value="Ser-Thr/Tyr_kinase_cat_dom"/>
</dbReference>
<feature type="coiled-coil region" evidence="3">
    <location>
        <begin position="378"/>
        <end position="405"/>
    </location>
</feature>
<dbReference type="PROSITE" id="PS50011">
    <property type="entry name" value="PROTEIN_KINASE_DOM"/>
    <property type="match status" value="1"/>
</dbReference>
<dbReference type="InterPro" id="IPR009091">
    <property type="entry name" value="RCC1/BLIP-II"/>
</dbReference>
<dbReference type="InterPro" id="IPR000408">
    <property type="entry name" value="Reg_chr_condens"/>
</dbReference>
<evidence type="ECO:0000256" key="2">
    <source>
        <dbReference type="PROSITE-ProRule" id="PRU00235"/>
    </source>
</evidence>
<evidence type="ECO:0000313" key="6">
    <source>
        <dbReference type="Proteomes" id="UP001470230"/>
    </source>
</evidence>
<dbReference type="Gene3D" id="1.10.510.10">
    <property type="entry name" value="Transferase(Phosphotransferase) domain 1"/>
    <property type="match status" value="1"/>
</dbReference>
<keyword evidence="6" id="KW-1185">Reference proteome</keyword>
<evidence type="ECO:0000256" key="1">
    <source>
        <dbReference type="ARBA" id="ARBA00022737"/>
    </source>
</evidence>
<evidence type="ECO:0000256" key="3">
    <source>
        <dbReference type="SAM" id="Coils"/>
    </source>
</evidence>
<dbReference type="SUPFAM" id="SSF56112">
    <property type="entry name" value="Protein kinase-like (PK-like)"/>
    <property type="match status" value="1"/>
</dbReference>
<dbReference type="PANTHER" id="PTHR22870:SF408">
    <property type="entry name" value="OS09G0560450 PROTEIN"/>
    <property type="match status" value="1"/>
</dbReference>
<proteinExistence type="predicted"/>
<dbReference type="PROSITE" id="PS50012">
    <property type="entry name" value="RCC1_3"/>
    <property type="match status" value="1"/>
</dbReference>
<dbReference type="InterPro" id="IPR011009">
    <property type="entry name" value="Kinase-like_dom_sf"/>
</dbReference>
<dbReference type="InterPro" id="IPR051210">
    <property type="entry name" value="Ub_ligase/GEF_domain"/>
</dbReference>
<gene>
    <name evidence="5" type="ORF">M9Y10_041912</name>
</gene>
<name>A0ABR2K5V9_9EUKA</name>
<evidence type="ECO:0000259" key="4">
    <source>
        <dbReference type="PROSITE" id="PS50011"/>
    </source>
</evidence>
<keyword evidence="1" id="KW-0677">Repeat</keyword>
<accession>A0ABR2K5V9</accession>
<dbReference type="EMBL" id="JAPFFF010000007">
    <property type="protein sequence ID" value="KAK8886449.1"/>
    <property type="molecule type" value="Genomic_DNA"/>
</dbReference>